<evidence type="ECO:0000256" key="1">
    <source>
        <dbReference type="SAM" id="MobiDB-lite"/>
    </source>
</evidence>
<accession>X1HA02</accession>
<feature type="region of interest" description="Disordered" evidence="1">
    <location>
        <begin position="59"/>
        <end position="87"/>
    </location>
</feature>
<comment type="caution">
    <text evidence="2">The sequence shown here is derived from an EMBL/GenBank/DDBJ whole genome shotgun (WGS) entry which is preliminary data.</text>
</comment>
<protein>
    <submittedName>
        <fullName evidence="2">Uncharacterized protein</fullName>
    </submittedName>
</protein>
<dbReference type="EMBL" id="BARU01009828">
    <property type="protein sequence ID" value="GAH42148.1"/>
    <property type="molecule type" value="Genomic_DNA"/>
</dbReference>
<dbReference type="AlphaFoldDB" id="X1HA02"/>
<feature type="compositionally biased region" description="Pro residues" evidence="1">
    <location>
        <begin position="65"/>
        <end position="85"/>
    </location>
</feature>
<name>X1HA02_9ZZZZ</name>
<gene>
    <name evidence="2" type="ORF">S03H2_18899</name>
</gene>
<organism evidence="2">
    <name type="scientific">marine sediment metagenome</name>
    <dbReference type="NCBI Taxonomy" id="412755"/>
    <lineage>
        <taxon>unclassified sequences</taxon>
        <taxon>metagenomes</taxon>
        <taxon>ecological metagenomes</taxon>
    </lineage>
</organism>
<feature type="non-terminal residue" evidence="2">
    <location>
        <position position="1"/>
    </location>
</feature>
<evidence type="ECO:0000313" key="2">
    <source>
        <dbReference type="EMBL" id="GAH42148.1"/>
    </source>
</evidence>
<reference evidence="2" key="1">
    <citation type="journal article" date="2014" name="Front. Microbiol.">
        <title>High frequency of phylogenetically diverse reductive dehalogenase-homologous genes in deep subseafloor sedimentary metagenomes.</title>
        <authorList>
            <person name="Kawai M."/>
            <person name="Futagami T."/>
            <person name="Toyoda A."/>
            <person name="Takaki Y."/>
            <person name="Nishi S."/>
            <person name="Hori S."/>
            <person name="Arai W."/>
            <person name="Tsubouchi T."/>
            <person name="Morono Y."/>
            <person name="Uchiyama I."/>
            <person name="Ito T."/>
            <person name="Fujiyama A."/>
            <person name="Inagaki F."/>
            <person name="Takami H."/>
        </authorList>
    </citation>
    <scope>NUCLEOTIDE SEQUENCE</scope>
    <source>
        <strain evidence="2">Expedition CK06-06</strain>
    </source>
</reference>
<sequence length="137" mass="15770">FFLYEQSSWSNLKGWDHMIGHQETHDHPDFKQPANPTACPGSNWKVSGDNLYTRIVQDNWRGYPDPQPIQTDPPPPPPEPEPPVDPCEEAVNKAIAENDAKWQKILESAKQDNFKDTTWQEHLKMAYEKFVKKGGDK</sequence>
<proteinExistence type="predicted"/>